<dbReference type="STRING" id="215743.ROSMUCSMR3_00338"/>
<evidence type="ECO:0000313" key="2">
    <source>
        <dbReference type="Proteomes" id="UP000030021"/>
    </source>
</evidence>
<sequence>MHDLIAISPLGATRPRIDSHGPVTLTEVTDRALASVAARLGHEAQANALVASLIGAQAPGPARMGGETLMAFWMGPDQWMLDAPIDSHEDLAERIKAEAKGSASVTDQTGAWCRFDLSGDGLADVFERLTNANTRAFTGGEAQRAAVEHMGCFLLCHSPRHISVIGPRSSAGSLHHALLTAIRSAH</sequence>
<dbReference type="Gene3D" id="3.30.1360.120">
    <property type="entry name" value="Probable tRNA modification gtpase trme, domain 1"/>
    <property type="match status" value="1"/>
</dbReference>
<accession>A0A0A0HL48</accession>
<evidence type="ECO:0000313" key="1">
    <source>
        <dbReference type="EMBL" id="KGM88587.1"/>
    </source>
</evidence>
<dbReference type="AlphaFoldDB" id="A0A0A0HL48"/>
<reference evidence="1 2" key="1">
    <citation type="submission" date="2013-01" db="EMBL/GenBank/DDBJ databases">
        <authorList>
            <person name="Fiebig A."/>
            <person name="Goeker M."/>
            <person name="Klenk H.-P.P."/>
        </authorList>
    </citation>
    <scope>NUCLEOTIDE SEQUENCE [LARGE SCALE GENOMIC DNA]</scope>
    <source>
        <strain evidence="1 2">DSM 17069</strain>
    </source>
</reference>
<dbReference type="EC" id="1.5.3.1" evidence="1"/>
<dbReference type="GO" id="GO:0008115">
    <property type="term" value="F:sarcosine oxidase activity"/>
    <property type="evidence" value="ECO:0007669"/>
    <property type="project" value="UniProtKB-EC"/>
</dbReference>
<comment type="caution">
    <text evidence="1">The sequence shown here is derived from an EMBL/GenBank/DDBJ whole genome shotgun (WGS) entry which is preliminary data.</text>
</comment>
<proteinExistence type="predicted"/>
<dbReference type="Proteomes" id="UP000030021">
    <property type="component" value="Unassembled WGS sequence"/>
</dbReference>
<keyword evidence="1" id="KW-0560">Oxidoreductase</keyword>
<dbReference type="eggNOG" id="COG4583">
    <property type="taxonomic scope" value="Bacteria"/>
</dbReference>
<dbReference type="SUPFAM" id="SSF103025">
    <property type="entry name" value="Folate-binding domain"/>
    <property type="match status" value="1"/>
</dbReference>
<dbReference type="HOGENOM" id="CLU_114076_2_0_5"/>
<gene>
    <name evidence="1" type="ORF">rosmuc_01421</name>
</gene>
<dbReference type="RefSeq" id="WP_037271420.1">
    <property type="nucleotide sequence ID" value="NZ_KN293978.2"/>
</dbReference>
<dbReference type="PATRIC" id="fig|1288298.3.peg.1432"/>
<dbReference type="Gene3D" id="3.30.70.1520">
    <property type="entry name" value="Heterotetrameric sarcosine oxidase"/>
    <property type="match status" value="1"/>
</dbReference>
<dbReference type="InterPro" id="IPR027266">
    <property type="entry name" value="TrmE/GcvT-like"/>
</dbReference>
<dbReference type="OrthoDB" id="7356349at2"/>
<name>A0A0A0HL48_9RHOB</name>
<dbReference type="EMBL" id="AONH01000007">
    <property type="protein sequence ID" value="KGM88587.1"/>
    <property type="molecule type" value="Genomic_DNA"/>
</dbReference>
<protein>
    <submittedName>
        <fullName evidence="1">Sarcosine oxidase gamma subunit</fullName>
        <ecNumber evidence="1">1.5.3.1</ecNumber>
    </submittedName>
</protein>
<organism evidence="1 2">
    <name type="scientific">Roseovarius mucosus DSM 17069</name>
    <dbReference type="NCBI Taxonomy" id="1288298"/>
    <lineage>
        <taxon>Bacteria</taxon>
        <taxon>Pseudomonadati</taxon>
        <taxon>Pseudomonadota</taxon>
        <taxon>Alphaproteobacteria</taxon>
        <taxon>Rhodobacterales</taxon>
        <taxon>Roseobacteraceae</taxon>
        <taxon>Roseovarius</taxon>
    </lineage>
</organism>